<accession>A0A7R8H3U0</accession>
<dbReference type="Pfam" id="PF00217">
    <property type="entry name" value="ATP-gua_Ptrans"/>
    <property type="match status" value="1"/>
</dbReference>
<dbReference type="Gene3D" id="1.25.40.20">
    <property type="entry name" value="Ankyrin repeat-containing domain"/>
    <property type="match status" value="1"/>
</dbReference>
<feature type="repeat" description="ANK" evidence="5">
    <location>
        <begin position="227"/>
        <end position="266"/>
    </location>
</feature>
<evidence type="ECO:0000256" key="9">
    <source>
        <dbReference type="SAM" id="MobiDB-lite"/>
    </source>
</evidence>
<sequence>MSEIVKLLDRRFRNALHYAARHADESKRNEIIAYLESYGLDRSTTDTFGNNADFYMQNDFPEIAPKEEGVEVKSSDESEDEPTLEPTNEIKITIEEYFDPLNVVKQAIKKQAKLTLKPQLTHLKGDEEEESQVRNAIKEKNFDILVKHILEGNSDKLMNKTSTDEEVQEFLDSVSIYQTKISKLHKAVENGSLKQLQIHLDRRKLHNEIVKYLTSYFPETLNVKDKLDRTPLHYAAAISDRDALSSDTSIYGMLINAGADNQIKDKKNNVPDIYVIKKSEFNETILKKYMRDPEPFLPTIEQPQHVTLEGSYNETEEDELTKWRYMKNITSEEDKQYYEGIFEEEGSDEEGITDFNVPEGNLDLETIAQLERSFRKNNLGKASSFSPQKFLIKPVFDKLKEKITISHGASLFDVIKGGIEILNHDLGVVAPDPESYKVFAPIIKPIIYTYHNIPILKNQLRSRTQPETQWKPSDKNFWKNVNDIKVQSCDSSILSYKISLHRSIKGYPLNSRMTSNQYITLENDMKAVLSNCSFFPSRTSSSIEVKNNKDEHIQFFIAAGGSNFWPLGRSTWVAPREGYNSIQIRINQIDHLEVIRCFSPSEELLDVILETRDILDEIELKLRDLEESMIYLRDTEYGYLTFSPGDLGTGLRLFGYMEVPNNVNFKILKATEVTDNFSLRINGKSPFILLISHQGFNQYQ</sequence>
<dbReference type="SUPFAM" id="SSF48034">
    <property type="entry name" value="Guanido kinase N-terminal domain"/>
    <property type="match status" value="1"/>
</dbReference>
<keyword evidence="1 7" id="KW-0808">Transferase</keyword>
<feature type="region of interest" description="Disordered" evidence="9">
    <location>
        <begin position="66"/>
        <end position="85"/>
    </location>
</feature>
<evidence type="ECO:0000313" key="10">
    <source>
        <dbReference type="EMBL" id="CAF2839298.1"/>
    </source>
</evidence>
<dbReference type="InterPro" id="IPR022413">
    <property type="entry name" value="ATP-guanido_PTrfase_N"/>
</dbReference>
<feature type="binding site" evidence="7">
    <location>
        <begin position="495"/>
        <end position="499"/>
    </location>
    <ligand>
        <name>ATP</name>
        <dbReference type="ChEBI" id="CHEBI:30616"/>
    </ligand>
</feature>
<keyword evidence="5" id="KW-0040">ANK repeat</keyword>
<evidence type="ECO:0000256" key="4">
    <source>
        <dbReference type="ARBA" id="ARBA00022840"/>
    </source>
</evidence>
<dbReference type="InterPro" id="IPR014746">
    <property type="entry name" value="Gln_synth/guanido_kin_cat_dom"/>
</dbReference>
<dbReference type="OrthoDB" id="6377438at2759"/>
<keyword evidence="11" id="KW-1185">Reference proteome</keyword>
<dbReference type="InterPro" id="IPR022414">
    <property type="entry name" value="ATP-guanido_PTrfase_cat"/>
</dbReference>
<keyword evidence="4 7" id="KW-0067">ATP-binding</keyword>
<proteinExistence type="inferred from homology"/>
<evidence type="ECO:0000256" key="1">
    <source>
        <dbReference type="ARBA" id="ARBA00022679"/>
    </source>
</evidence>
<dbReference type="Gene3D" id="1.10.135.10">
    <property type="entry name" value="ATP:guanido phosphotransferase, N-terminal domain"/>
    <property type="match status" value="1"/>
</dbReference>
<dbReference type="InterPro" id="IPR036770">
    <property type="entry name" value="Ankyrin_rpt-contain_sf"/>
</dbReference>
<dbReference type="PANTHER" id="PTHR24172">
    <property type="entry name" value="ANK_REP_REGION DOMAIN-CONTAINING PROTEIN"/>
    <property type="match status" value="1"/>
</dbReference>
<feature type="binding site" evidence="7">
    <location>
        <begin position="652"/>
        <end position="656"/>
    </location>
    <ligand>
        <name>ATP</name>
        <dbReference type="ChEBI" id="CHEBI:30616"/>
    </ligand>
</feature>
<dbReference type="GO" id="GO:0005524">
    <property type="term" value="F:ATP binding"/>
    <property type="evidence" value="ECO:0007669"/>
    <property type="project" value="UniProtKB-UniRule"/>
</dbReference>
<dbReference type="Gene3D" id="3.30.590.10">
    <property type="entry name" value="Glutamine synthetase/guanido kinase, catalytic domain"/>
    <property type="match status" value="1"/>
</dbReference>
<dbReference type="InterPro" id="IPR036802">
    <property type="entry name" value="ATP-guanido_PTrfase_N_sf"/>
</dbReference>
<dbReference type="Proteomes" id="UP000675881">
    <property type="component" value="Chromosome 14"/>
</dbReference>
<evidence type="ECO:0000256" key="8">
    <source>
        <dbReference type="SAM" id="Coils"/>
    </source>
</evidence>
<keyword evidence="2 7" id="KW-0547">Nucleotide-binding</keyword>
<organism evidence="10 11">
    <name type="scientific">Lepeophtheirus salmonis</name>
    <name type="common">Salmon louse</name>
    <name type="synonym">Caligus salmonis</name>
    <dbReference type="NCBI Taxonomy" id="72036"/>
    <lineage>
        <taxon>Eukaryota</taxon>
        <taxon>Metazoa</taxon>
        <taxon>Ecdysozoa</taxon>
        <taxon>Arthropoda</taxon>
        <taxon>Crustacea</taxon>
        <taxon>Multicrustacea</taxon>
        <taxon>Hexanauplia</taxon>
        <taxon>Copepoda</taxon>
        <taxon>Siphonostomatoida</taxon>
        <taxon>Caligidae</taxon>
        <taxon>Lepeophtheirus</taxon>
    </lineage>
</organism>
<keyword evidence="8" id="KW-0175">Coiled coil</keyword>
<comment type="similarity">
    <text evidence="6">Belongs to the ATP:guanido phosphotransferase family.</text>
</comment>
<evidence type="ECO:0000256" key="5">
    <source>
        <dbReference type="PROSITE-ProRule" id="PRU00023"/>
    </source>
</evidence>
<dbReference type="FunFam" id="1.10.135.10:FF:000003">
    <property type="entry name" value="Three-domain arginine kinase"/>
    <property type="match status" value="1"/>
</dbReference>
<evidence type="ECO:0000313" key="11">
    <source>
        <dbReference type="Proteomes" id="UP000675881"/>
    </source>
</evidence>
<name>A0A7R8H3U0_LEPSM</name>
<dbReference type="InterPro" id="IPR002110">
    <property type="entry name" value="Ankyrin_rpt"/>
</dbReference>
<evidence type="ECO:0000256" key="3">
    <source>
        <dbReference type="ARBA" id="ARBA00022777"/>
    </source>
</evidence>
<reference evidence="10" key="1">
    <citation type="submission" date="2021-02" db="EMBL/GenBank/DDBJ databases">
        <authorList>
            <person name="Bekaert M."/>
        </authorList>
    </citation>
    <scope>NUCLEOTIDE SEQUENCE</scope>
    <source>
        <strain evidence="10">IoA-00</strain>
    </source>
</reference>
<evidence type="ECO:0000256" key="2">
    <source>
        <dbReference type="ARBA" id="ARBA00022741"/>
    </source>
</evidence>
<dbReference type="PROSITE" id="PS51509">
    <property type="entry name" value="PHOSPHAGEN_KINASE_N"/>
    <property type="match status" value="1"/>
</dbReference>
<dbReference type="SUPFAM" id="SSF55931">
    <property type="entry name" value="Glutamine synthetase/guanido kinase"/>
    <property type="match status" value="1"/>
</dbReference>
<feature type="coiled-coil region" evidence="8">
    <location>
        <begin position="608"/>
        <end position="635"/>
    </location>
</feature>
<dbReference type="EMBL" id="HG994593">
    <property type="protein sequence ID" value="CAF2839298.1"/>
    <property type="molecule type" value="Genomic_DNA"/>
</dbReference>
<feature type="compositionally biased region" description="Basic and acidic residues" evidence="9">
    <location>
        <begin position="66"/>
        <end position="76"/>
    </location>
</feature>
<dbReference type="AlphaFoldDB" id="A0A7R8H3U0"/>
<dbReference type="PANTHER" id="PTHR24172:SF4">
    <property type="entry name" value="ANK_REP_REGION DOMAIN-CONTAINING PROTEIN"/>
    <property type="match status" value="1"/>
</dbReference>
<dbReference type="PROSITE" id="PS51510">
    <property type="entry name" value="PHOSPHAGEN_KINASE_C"/>
    <property type="match status" value="1"/>
</dbReference>
<evidence type="ECO:0000256" key="6">
    <source>
        <dbReference type="PROSITE-ProRule" id="PRU00842"/>
    </source>
</evidence>
<dbReference type="Pfam" id="PF02807">
    <property type="entry name" value="ATP-gua_PtransN"/>
    <property type="match status" value="1"/>
</dbReference>
<comment type="caution">
    <text evidence="7">Lacks conserved residue(s) required for the propagation of feature annotation.</text>
</comment>
<evidence type="ECO:0000256" key="7">
    <source>
        <dbReference type="PROSITE-ProRule" id="PRU00843"/>
    </source>
</evidence>
<gene>
    <name evidence="10" type="ORF">LSAA_4961</name>
</gene>
<dbReference type="SUPFAM" id="SSF48403">
    <property type="entry name" value="Ankyrin repeat"/>
    <property type="match status" value="1"/>
</dbReference>
<dbReference type="PROSITE" id="PS50088">
    <property type="entry name" value="ANK_REPEAT"/>
    <property type="match status" value="1"/>
</dbReference>
<dbReference type="GO" id="GO:0016301">
    <property type="term" value="F:kinase activity"/>
    <property type="evidence" value="ECO:0007669"/>
    <property type="project" value="UniProtKB-KW"/>
</dbReference>
<keyword evidence="3 7" id="KW-0418">Kinase</keyword>
<protein>
    <submittedName>
        <fullName evidence="10">(salmon louse) hypothetical protein</fullName>
    </submittedName>
</protein>